<gene>
    <name evidence="2" type="ORF">CAL28_25000</name>
</gene>
<keyword evidence="3" id="KW-1185">Reference proteome</keyword>
<evidence type="ECO:0000313" key="3">
    <source>
        <dbReference type="Proteomes" id="UP000215767"/>
    </source>
</evidence>
<keyword evidence="1" id="KW-0472">Membrane</keyword>
<keyword evidence="1" id="KW-0812">Transmembrane</keyword>
<dbReference type="Proteomes" id="UP000215767">
    <property type="component" value="Unassembled WGS sequence"/>
</dbReference>
<comment type="caution">
    <text evidence="2">The sequence shown here is derived from an EMBL/GenBank/DDBJ whole genome shotgun (WGS) entry which is preliminary data.</text>
</comment>
<dbReference type="Pfam" id="PF10002">
    <property type="entry name" value="DUF2243"/>
    <property type="match status" value="1"/>
</dbReference>
<feature type="transmembrane region" description="Helical" evidence="1">
    <location>
        <begin position="63"/>
        <end position="84"/>
    </location>
</feature>
<name>A0A261UKM5_9BORD</name>
<feature type="transmembrane region" description="Helical" evidence="1">
    <location>
        <begin position="135"/>
        <end position="156"/>
    </location>
</feature>
<dbReference type="AlphaFoldDB" id="A0A261UKM5"/>
<sequence length="280" mass="30628">MDGIVSRRSAVTRYSGSYSWAGYTLGFAMSGFFDGILLHQILQWHHLLSGLQDARFRDLRIQILADGLFHAAMYVIALAGFYMLYRARADLSLPRAGRRLMANFWIGFGVWHVLDAVLSHWITRIHRIRMDSAYPLAWDLAWLALFGLVPLAVGWWMRRRPGGAPPRAGVALGLAGACLVAGTMNLLPLRGGGDTLTVVLRPGASGAAMWRALEDTRARVAWTDPSGAVWVLRGDDGLDAWRFYRHGAMYVGGQGALAGCAAWLSAADGRGAARTAGLFR</sequence>
<dbReference type="RefSeq" id="WP_094843815.1">
    <property type="nucleotide sequence ID" value="NZ_NEVS01000004.1"/>
</dbReference>
<organism evidence="2 3">
    <name type="scientific">Bordetella genomosp. 11</name>
    <dbReference type="NCBI Taxonomy" id="1416808"/>
    <lineage>
        <taxon>Bacteria</taxon>
        <taxon>Pseudomonadati</taxon>
        <taxon>Pseudomonadota</taxon>
        <taxon>Betaproteobacteria</taxon>
        <taxon>Burkholderiales</taxon>
        <taxon>Alcaligenaceae</taxon>
        <taxon>Bordetella</taxon>
    </lineage>
</organism>
<protein>
    <recommendedName>
        <fullName evidence="4">DUF2243 domain-containing protein</fullName>
    </recommendedName>
</protein>
<dbReference type="EMBL" id="NEVS01000004">
    <property type="protein sequence ID" value="OZI62438.1"/>
    <property type="molecule type" value="Genomic_DNA"/>
</dbReference>
<evidence type="ECO:0000313" key="2">
    <source>
        <dbReference type="EMBL" id="OZI62438.1"/>
    </source>
</evidence>
<dbReference type="InterPro" id="IPR018719">
    <property type="entry name" value="DUF2243_membrane"/>
</dbReference>
<feature type="transmembrane region" description="Helical" evidence="1">
    <location>
        <begin position="168"/>
        <end position="187"/>
    </location>
</feature>
<proteinExistence type="predicted"/>
<dbReference type="OrthoDB" id="8812328at2"/>
<keyword evidence="1" id="KW-1133">Transmembrane helix</keyword>
<feature type="transmembrane region" description="Helical" evidence="1">
    <location>
        <begin position="104"/>
        <end position="123"/>
    </location>
</feature>
<accession>A0A261UKM5</accession>
<reference evidence="3" key="1">
    <citation type="submission" date="2017-05" db="EMBL/GenBank/DDBJ databases">
        <title>Complete and WGS of Bordetella genogroups.</title>
        <authorList>
            <person name="Spilker T."/>
            <person name="Lipuma J."/>
        </authorList>
    </citation>
    <scope>NUCLEOTIDE SEQUENCE [LARGE SCALE GENOMIC DNA]</scope>
    <source>
        <strain evidence="3">AU8856</strain>
    </source>
</reference>
<evidence type="ECO:0008006" key="4">
    <source>
        <dbReference type="Google" id="ProtNLM"/>
    </source>
</evidence>
<evidence type="ECO:0000256" key="1">
    <source>
        <dbReference type="SAM" id="Phobius"/>
    </source>
</evidence>
<feature type="transmembrane region" description="Helical" evidence="1">
    <location>
        <begin position="20"/>
        <end position="42"/>
    </location>
</feature>